<name>A0A6M4IQ52_9BACT</name>
<evidence type="ECO:0000313" key="4">
    <source>
        <dbReference type="EMBL" id="QJR36235.1"/>
    </source>
</evidence>
<dbReference type="SUPFAM" id="SSF56219">
    <property type="entry name" value="DNase I-like"/>
    <property type="match status" value="1"/>
</dbReference>
<evidence type="ECO:0000256" key="1">
    <source>
        <dbReference type="SAM" id="MobiDB-lite"/>
    </source>
</evidence>
<keyword evidence="5" id="KW-1185">Reference proteome</keyword>
<feature type="region of interest" description="Disordered" evidence="1">
    <location>
        <begin position="243"/>
        <end position="264"/>
    </location>
</feature>
<reference evidence="4 5" key="1">
    <citation type="submission" date="2020-05" db="EMBL/GenBank/DDBJ databases">
        <title>Complete genome sequence of Gemmatimonas greenlandica TET16.</title>
        <authorList>
            <person name="Zeng Y."/>
        </authorList>
    </citation>
    <scope>NUCLEOTIDE SEQUENCE [LARGE SCALE GENOMIC DNA]</scope>
    <source>
        <strain evidence="4 5">TET16</strain>
    </source>
</reference>
<dbReference type="InterPro" id="IPR036691">
    <property type="entry name" value="Endo/exonu/phosph_ase_sf"/>
</dbReference>
<keyword evidence="2" id="KW-1133">Transmembrane helix</keyword>
<dbReference type="Gene3D" id="3.60.10.10">
    <property type="entry name" value="Endonuclease/exonuclease/phosphatase"/>
    <property type="match status" value="1"/>
</dbReference>
<proteinExistence type="predicted"/>
<gene>
    <name evidence="4" type="ORF">HKW67_12315</name>
</gene>
<dbReference type="KEGG" id="ggr:HKW67_12315"/>
<organism evidence="4 5">
    <name type="scientific">Gemmatimonas groenlandica</name>
    <dbReference type="NCBI Taxonomy" id="2732249"/>
    <lineage>
        <taxon>Bacteria</taxon>
        <taxon>Pseudomonadati</taxon>
        <taxon>Gemmatimonadota</taxon>
        <taxon>Gemmatimonadia</taxon>
        <taxon>Gemmatimonadales</taxon>
        <taxon>Gemmatimonadaceae</taxon>
        <taxon>Gemmatimonas</taxon>
    </lineage>
</organism>
<evidence type="ECO:0000256" key="2">
    <source>
        <dbReference type="SAM" id="Phobius"/>
    </source>
</evidence>
<sequence length="376" mass="41318">MPRLQWPVVDVAEWTSRRAITRWTFRAAALYAVAMVATWIALFTSSEFWLPATLLAYGPRWVVLLPLVVLLPMAVLFARTSVKLLAVGALIAIMPIMGFRVAVPTEGLLPPAAPGADRIRVLSLNAQSGAIVKLRLAGILESYAPSIVAMQECGDELAAVAAQQRGWYTARYESLCTMSRWPIEFADTMPRAAFQRVSQLGYGGTGIVIRYGIAHPAGPFQFVNLHLETARKGLESLMGSDGLIPDNATGVPSPEEEQRNARGGEDRVALNARIREGEAERASVWSARKMDDIPIVVAGDFNMPVESSIYRRYWSGLTNAFDSKGLGFGFSKHEGTLLRLRIDHVLSAPKWFRVRGAWVGDDVGSDHRPMIADLTR</sequence>
<evidence type="ECO:0000259" key="3">
    <source>
        <dbReference type="Pfam" id="PF03372"/>
    </source>
</evidence>
<dbReference type="RefSeq" id="WP_171225670.1">
    <property type="nucleotide sequence ID" value="NZ_CP053085.1"/>
</dbReference>
<feature type="domain" description="Endonuclease/exonuclease/phosphatase" evidence="3">
    <location>
        <begin position="122"/>
        <end position="367"/>
    </location>
</feature>
<dbReference type="AlphaFoldDB" id="A0A6M4IQ52"/>
<protein>
    <recommendedName>
        <fullName evidence="3">Endonuclease/exonuclease/phosphatase domain-containing protein</fullName>
    </recommendedName>
</protein>
<keyword evidence="2" id="KW-0472">Membrane</keyword>
<feature type="transmembrane region" description="Helical" evidence="2">
    <location>
        <begin position="54"/>
        <end position="77"/>
    </location>
</feature>
<dbReference type="GO" id="GO:0003824">
    <property type="term" value="F:catalytic activity"/>
    <property type="evidence" value="ECO:0007669"/>
    <property type="project" value="InterPro"/>
</dbReference>
<dbReference type="InterPro" id="IPR005135">
    <property type="entry name" value="Endo/exonuclease/phosphatase"/>
</dbReference>
<feature type="transmembrane region" description="Helical" evidence="2">
    <location>
        <begin position="23"/>
        <end position="42"/>
    </location>
</feature>
<dbReference type="Proteomes" id="UP000500938">
    <property type="component" value="Chromosome"/>
</dbReference>
<keyword evidence="2" id="KW-0812">Transmembrane</keyword>
<dbReference type="Pfam" id="PF03372">
    <property type="entry name" value="Exo_endo_phos"/>
    <property type="match status" value="1"/>
</dbReference>
<feature type="transmembrane region" description="Helical" evidence="2">
    <location>
        <begin position="84"/>
        <end position="103"/>
    </location>
</feature>
<dbReference type="EMBL" id="CP053085">
    <property type="protein sequence ID" value="QJR36235.1"/>
    <property type="molecule type" value="Genomic_DNA"/>
</dbReference>
<accession>A0A6M4IQ52</accession>
<evidence type="ECO:0000313" key="5">
    <source>
        <dbReference type="Proteomes" id="UP000500938"/>
    </source>
</evidence>